<sequence>MAFASRKQPFKAIYIICSITYILCRLPIWTVIGLFPSTRPRPSWTLKRTLIVKSLRAILWTMFNTSIVKPNPPQTYIATARQTGFVWVDATPDFVLGDLRSLAELNGVEAERTCGFWYGSRGVGGAVGQRASKGEKVVYHMHGGGYIMGTAHTSNTALKTLFPGFFEHFGADIRIFALEYRKSSAPPFELSSPFPAALLDTIAGYRGDSAGGTFAFELALYLSTYQFPKLPVAGGLLLLSPGTDIAQTHVGPHSSPQRNNSSDYLQPFIATGYPRKALLGKITDDMAAASMWISPGSARLKKDPGAFSRLPKTCIVAGDAELSLDAIRTLRRRIQEDTSGDHVRYIEMMDATHDFLTMSWHEPERTHALREIGHWVHGIWES</sequence>
<dbReference type="Proteomes" id="UP000016930">
    <property type="component" value="Unassembled WGS sequence"/>
</dbReference>
<dbReference type="PANTHER" id="PTHR48081">
    <property type="entry name" value="AB HYDROLASE SUPERFAMILY PROTEIN C4A8.06C"/>
    <property type="match status" value="1"/>
</dbReference>
<dbReference type="STRING" id="914234.M2RA98"/>
<accession>M2RA98</accession>
<dbReference type="InterPro" id="IPR050300">
    <property type="entry name" value="GDXG_lipolytic_enzyme"/>
</dbReference>
<dbReference type="InterPro" id="IPR013094">
    <property type="entry name" value="AB_hydrolase_3"/>
</dbReference>
<keyword evidence="1" id="KW-0378">Hydrolase</keyword>
<dbReference type="HOGENOM" id="CLU_019364_1_0_1"/>
<organism evidence="4 5">
    <name type="scientific">Ceriporiopsis subvermispora (strain B)</name>
    <name type="common">White-rot fungus</name>
    <name type="synonym">Gelatoporia subvermispora</name>
    <dbReference type="NCBI Taxonomy" id="914234"/>
    <lineage>
        <taxon>Eukaryota</taxon>
        <taxon>Fungi</taxon>
        <taxon>Dikarya</taxon>
        <taxon>Basidiomycota</taxon>
        <taxon>Agaricomycotina</taxon>
        <taxon>Agaricomycetes</taxon>
        <taxon>Polyporales</taxon>
        <taxon>Gelatoporiaceae</taxon>
        <taxon>Gelatoporia</taxon>
    </lineage>
</organism>
<dbReference type="OrthoDB" id="2152029at2759"/>
<evidence type="ECO:0000256" key="2">
    <source>
        <dbReference type="SAM" id="Phobius"/>
    </source>
</evidence>
<dbReference type="Gene3D" id="3.40.50.1820">
    <property type="entry name" value="alpha/beta hydrolase"/>
    <property type="match status" value="1"/>
</dbReference>
<keyword evidence="2" id="KW-0812">Transmembrane</keyword>
<evidence type="ECO:0000256" key="1">
    <source>
        <dbReference type="ARBA" id="ARBA00022801"/>
    </source>
</evidence>
<dbReference type="GO" id="GO:0016787">
    <property type="term" value="F:hydrolase activity"/>
    <property type="evidence" value="ECO:0007669"/>
    <property type="project" value="UniProtKB-KW"/>
</dbReference>
<dbReference type="EMBL" id="KB445800">
    <property type="protein sequence ID" value="EMD35367.1"/>
    <property type="molecule type" value="Genomic_DNA"/>
</dbReference>
<feature type="domain" description="Alpha/beta hydrolase fold-3" evidence="3">
    <location>
        <begin position="139"/>
        <end position="356"/>
    </location>
</feature>
<dbReference type="InterPro" id="IPR029058">
    <property type="entry name" value="AB_hydrolase_fold"/>
</dbReference>
<name>M2RA98_CERS8</name>
<gene>
    <name evidence="4" type="ORF">CERSUDRAFT_106757</name>
</gene>
<feature type="transmembrane region" description="Helical" evidence="2">
    <location>
        <begin position="12"/>
        <end position="35"/>
    </location>
</feature>
<dbReference type="AlphaFoldDB" id="M2RA98"/>
<dbReference type="PANTHER" id="PTHR48081:SF26">
    <property type="entry name" value="ALPHA_BETA HYDROLASE FOLD-3 DOMAIN-CONTAINING PROTEIN"/>
    <property type="match status" value="1"/>
</dbReference>
<protein>
    <recommendedName>
        <fullName evidence="3">Alpha/beta hydrolase fold-3 domain-containing protein</fullName>
    </recommendedName>
</protein>
<evidence type="ECO:0000259" key="3">
    <source>
        <dbReference type="Pfam" id="PF07859"/>
    </source>
</evidence>
<reference evidence="4 5" key="1">
    <citation type="journal article" date="2012" name="Proc. Natl. Acad. Sci. U.S.A.">
        <title>Comparative genomics of Ceriporiopsis subvermispora and Phanerochaete chrysosporium provide insight into selective ligninolysis.</title>
        <authorList>
            <person name="Fernandez-Fueyo E."/>
            <person name="Ruiz-Duenas F.J."/>
            <person name="Ferreira P."/>
            <person name="Floudas D."/>
            <person name="Hibbett D.S."/>
            <person name="Canessa P."/>
            <person name="Larrondo L.F."/>
            <person name="James T.Y."/>
            <person name="Seelenfreund D."/>
            <person name="Lobos S."/>
            <person name="Polanco R."/>
            <person name="Tello M."/>
            <person name="Honda Y."/>
            <person name="Watanabe T."/>
            <person name="Watanabe T."/>
            <person name="Ryu J.S."/>
            <person name="Kubicek C.P."/>
            <person name="Schmoll M."/>
            <person name="Gaskell J."/>
            <person name="Hammel K.E."/>
            <person name="St John F.J."/>
            <person name="Vanden Wymelenberg A."/>
            <person name="Sabat G."/>
            <person name="Splinter BonDurant S."/>
            <person name="Syed K."/>
            <person name="Yadav J.S."/>
            <person name="Doddapaneni H."/>
            <person name="Subramanian V."/>
            <person name="Lavin J.L."/>
            <person name="Oguiza J.A."/>
            <person name="Perez G."/>
            <person name="Pisabarro A.G."/>
            <person name="Ramirez L."/>
            <person name="Santoyo F."/>
            <person name="Master E."/>
            <person name="Coutinho P.M."/>
            <person name="Henrissat B."/>
            <person name="Lombard V."/>
            <person name="Magnuson J.K."/>
            <person name="Kuees U."/>
            <person name="Hori C."/>
            <person name="Igarashi K."/>
            <person name="Samejima M."/>
            <person name="Held B.W."/>
            <person name="Barry K.W."/>
            <person name="LaButti K.M."/>
            <person name="Lapidus A."/>
            <person name="Lindquist E.A."/>
            <person name="Lucas S.M."/>
            <person name="Riley R."/>
            <person name="Salamov A.A."/>
            <person name="Hoffmeister D."/>
            <person name="Schwenk D."/>
            <person name="Hadar Y."/>
            <person name="Yarden O."/>
            <person name="de Vries R.P."/>
            <person name="Wiebenga A."/>
            <person name="Stenlid J."/>
            <person name="Eastwood D."/>
            <person name="Grigoriev I.V."/>
            <person name="Berka R.M."/>
            <person name="Blanchette R.A."/>
            <person name="Kersten P."/>
            <person name="Martinez A.T."/>
            <person name="Vicuna R."/>
            <person name="Cullen D."/>
        </authorList>
    </citation>
    <scope>NUCLEOTIDE SEQUENCE [LARGE SCALE GENOMIC DNA]</scope>
    <source>
        <strain evidence="4 5">B</strain>
    </source>
</reference>
<evidence type="ECO:0000313" key="4">
    <source>
        <dbReference type="EMBL" id="EMD35367.1"/>
    </source>
</evidence>
<keyword evidence="5" id="KW-1185">Reference proteome</keyword>
<keyword evidence="2" id="KW-1133">Transmembrane helix</keyword>
<evidence type="ECO:0000313" key="5">
    <source>
        <dbReference type="Proteomes" id="UP000016930"/>
    </source>
</evidence>
<proteinExistence type="predicted"/>
<dbReference type="Pfam" id="PF07859">
    <property type="entry name" value="Abhydrolase_3"/>
    <property type="match status" value="1"/>
</dbReference>
<dbReference type="SUPFAM" id="SSF53474">
    <property type="entry name" value="alpha/beta-Hydrolases"/>
    <property type="match status" value="1"/>
</dbReference>
<keyword evidence="2" id="KW-0472">Membrane</keyword>